<accession>A0ABP1GGJ1</accession>
<protein>
    <recommendedName>
        <fullName evidence="2">DUF4485 domain-containing protein</fullName>
    </recommendedName>
</protein>
<organism evidence="3 4">
    <name type="scientific">Hexamita inflata</name>
    <dbReference type="NCBI Taxonomy" id="28002"/>
    <lineage>
        <taxon>Eukaryota</taxon>
        <taxon>Metamonada</taxon>
        <taxon>Diplomonadida</taxon>
        <taxon>Hexamitidae</taxon>
        <taxon>Hexamitinae</taxon>
        <taxon>Hexamita</taxon>
    </lineage>
</organism>
<reference evidence="3 4" key="1">
    <citation type="submission" date="2024-07" db="EMBL/GenBank/DDBJ databases">
        <authorList>
            <person name="Akdeniz Z."/>
        </authorList>
    </citation>
    <scope>NUCLEOTIDE SEQUENCE [LARGE SCALE GENOMIC DNA]</scope>
</reference>
<keyword evidence="4" id="KW-1185">Reference proteome</keyword>
<proteinExistence type="predicted"/>
<dbReference type="EMBL" id="CAXDID020000001">
    <property type="protein sequence ID" value="CAL5970406.1"/>
    <property type="molecule type" value="Genomic_DNA"/>
</dbReference>
<dbReference type="Pfam" id="PF14846">
    <property type="entry name" value="DUF4485"/>
    <property type="match status" value="1"/>
</dbReference>
<name>A0ABP1GGJ1_9EUKA</name>
<evidence type="ECO:0000313" key="3">
    <source>
        <dbReference type="EMBL" id="CAL5970406.1"/>
    </source>
</evidence>
<dbReference type="InterPro" id="IPR027831">
    <property type="entry name" value="DUF4485"/>
</dbReference>
<evidence type="ECO:0000313" key="4">
    <source>
        <dbReference type="Proteomes" id="UP001642409"/>
    </source>
</evidence>
<evidence type="ECO:0000259" key="2">
    <source>
        <dbReference type="Pfam" id="PF14846"/>
    </source>
</evidence>
<feature type="domain" description="DUF4485" evidence="2">
    <location>
        <begin position="27"/>
        <end position="82"/>
    </location>
</feature>
<comment type="caution">
    <text evidence="3">The sequence shown here is derived from an EMBL/GenBank/DDBJ whole genome shotgun (WGS) entry which is preliminary data.</text>
</comment>
<dbReference type="Proteomes" id="UP001642409">
    <property type="component" value="Unassembled WGS sequence"/>
</dbReference>
<gene>
    <name evidence="3" type="ORF">HINF_LOCUS346</name>
</gene>
<keyword evidence="1" id="KW-0175">Coiled coil</keyword>
<evidence type="ECO:0000256" key="1">
    <source>
        <dbReference type="SAM" id="Coils"/>
    </source>
</evidence>
<feature type="coiled-coil region" evidence="1">
    <location>
        <begin position="155"/>
        <end position="182"/>
    </location>
</feature>
<sequence length="188" mass="22078">MYKHIDQSYLDIYETYQQAKLALPGTMRYFSDVWFNKLSEHMVNGQFKLLRNIHALALLDMVYKKSIQDPFLRKPDEGPFQNVLISFQKLFYQNLCLVDIVKRNAFHANKQASSAYQKMVNSANSSKIPKTDQKNFEELILTDLKQIQGKKEPETAVLKKRIQELEETVQKMKEGEEMLLRKIVQLTK</sequence>